<comment type="caution">
    <text evidence="4">The sequence shown here is derived from an EMBL/GenBank/DDBJ whole genome shotgun (WGS) entry which is preliminary data.</text>
</comment>
<evidence type="ECO:0000259" key="3">
    <source>
        <dbReference type="Pfam" id="PF23293"/>
    </source>
</evidence>
<sequence length="329" mass="38370">MESNKECFIADRWVEDQWIWSWNRSIRSGSRIEHQLMEMLAMLMNVNISDTDDKWKWEFELDGIFSVRSARKIIDSSFLTSGNIVTRWCSNVPIKVNIMMWRLMWDRLPTRMNLAAKDIDIPSVLCPICNNEIESSDHTFFKCDTAVHLWRMLSRWCELNLPGFDNTSSMLSCSPVDFAKHASGTTNIQNWRTKIWVDTRDNGRIKISDTCLLKYYKGDSYERPCNKTTHGDEFLQCKACKKLCRFKLKSKEECRIFHDLAANKDRTCSDMGWTCQDFAVRTSAAKQKGCQEDFICEGCVRCICLGCKMCRFKDCNCKTCVQFYANAFN</sequence>
<dbReference type="STRING" id="35608.A0A2U1NSR6"/>
<evidence type="ECO:0000313" key="4">
    <source>
        <dbReference type="EMBL" id="PWA76556.1"/>
    </source>
</evidence>
<dbReference type="EMBL" id="PKPP01002252">
    <property type="protein sequence ID" value="PWA76556.1"/>
    <property type="molecule type" value="Genomic_DNA"/>
</dbReference>
<dbReference type="OrthoDB" id="660341at2759"/>
<dbReference type="Pfam" id="PF23292">
    <property type="entry name" value="SAND_ULT1"/>
    <property type="match status" value="1"/>
</dbReference>
<accession>A0A2U1NSR6</accession>
<gene>
    <name evidence="4" type="ORF">CTI12_AA233780</name>
</gene>
<dbReference type="Pfam" id="PF13966">
    <property type="entry name" value="zf-RVT"/>
    <property type="match status" value="1"/>
</dbReference>
<dbReference type="InterPro" id="IPR026960">
    <property type="entry name" value="RVT-Znf"/>
</dbReference>
<keyword evidence="5" id="KW-1185">Reference proteome</keyword>
<evidence type="ECO:0000259" key="1">
    <source>
        <dbReference type="Pfam" id="PF13966"/>
    </source>
</evidence>
<dbReference type="InterPro" id="IPR020533">
    <property type="entry name" value="Developmental_reg_ULTRAPETALA"/>
</dbReference>
<dbReference type="Pfam" id="PF23293">
    <property type="entry name" value="zf_ULT1"/>
    <property type="match status" value="1"/>
</dbReference>
<evidence type="ECO:0000313" key="5">
    <source>
        <dbReference type="Proteomes" id="UP000245207"/>
    </source>
</evidence>
<evidence type="ECO:0000259" key="2">
    <source>
        <dbReference type="Pfam" id="PF23292"/>
    </source>
</evidence>
<feature type="domain" description="Reverse transcriptase zinc-binding" evidence="1">
    <location>
        <begin position="65"/>
        <end position="150"/>
    </location>
</feature>
<name>A0A2U1NSR6_ARTAN</name>
<dbReference type="PANTHER" id="PTHR34053">
    <property type="entry name" value="PROTEIN ULTRAPETALA 1"/>
    <property type="match status" value="1"/>
</dbReference>
<feature type="domain" description="ULTRAPETALA1/2 SAND" evidence="2">
    <location>
        <begin position="172"/>
        <end position="216"/>
    </location>
</feature>
<organism evidence="4 5">
    <name type="scientific">Artemisia annua</name>
    <name type="common">Sweet wormwood</name>
    <dbReference type="NCBI Taxonomy" id="35608"/>
    <lineage>
        <taxon>Eukaryota</taxon>
        <taxon>Viridiplantae</taxon>
        <taxon>Streptophyta</taxon>
        <taxon>Embryophyta</taxon>
        <taxon>Tracheophyta</taxon>
        <taxon>Spermatophyta</taxon>
        <taxon>Magnoliopsida</taxon>
        <taxon>eudicotyledons</taxon>
        <taxon>Gunneridae</taxon>
        <taxon>Pentapetalae</taxon>
        <taxon>asterids</taxon>
        <taxon>campanulids</taxon>
        <taxon>Asterales</taxon>
        <taxon>Asteraceae</taxon>
        <taxon>Asteroideae</taxon>
        <taxon>Anthemideae</taxon>
        <taxon>Artemisiinae</taxon>
        <taxon>Artemisia</taxon>
    </lineage>
</organism>
<dbReference type="InterPro" id="IPR057011">
    <property type="entry name" value="ULT1/2_SAND"/>
</dbReference>
<dbReference type="GO" id="GO:0005634">
    <property type="term" value="C:nucleus"/>
    <property type="evidence" value="ECO:0007669"/>
    <property type="project" value="TreeGrafter"/>
</dbReference>
<dbReference type="InterPro" id="IPR057012">
    <property type="entry name" value="ULT1/2_Znf"/>
</dbReference>
<dbReference type="Proteomes" id="UP000245207">
    <property type="component" value="Unassembled WGS sequence"/>
</dbReference>
<reference evidence="4 5" key="1">
    <citation type="journal article" date="2018" name="Mol. Plant">
        <title>The genome of Artemisia annua provides insight into the evolution of Asteraceae family and artemisinin biosynthesis.</title>
        <authorList>
            <person name="Shen Q."/>
            <person name="Zhang L."/>
            <person name="Liao Z."/>
            <person name="Wang S."/>
            <person name="Yan T."/>
            <person name="Shi P."/>
            <person name="Liu M."/>
            <person name="Fu X."/>
            <person name="Pan Q."/>
            <person name="Wang Y."/>
            <person name="Lv Z."/>
            <person name="Lu X."/>
            <person name="Zhang F."/>
            <person name="Jiang W."/>
            <person name="Ma Y."/>
            <person name="Chen M."/>
            <person name="Hao X."/>
            <person name="Li L."/>
            <person name="Tang Y."/>
            <person name="Lv G."/>
            <person name="Zhou Y."/>
            <person name="Sun X."/>
            <person name="Brodelius P.E."/>
            <person name="Rose J.K.C."/>
            <person name="Tang K."/>
        </authorList>
    </citation>
    <scope>NUCLEOTIDE SEQUENCE [LARGE SCALE GENOMIC DNA]</scope>
    <source>
        <strain evidence="5">cv. Huhao1</strain>
        <tissue evidence="4">Leaf</tissue>
    </source>
</reference>
<feature type="domain" description="ULTRAPETALA1/2 zinc finger" evidence="3">
    <location>
        <begin position="230"/>
        <end position="324"/>
    </location>
</feature>
<proteinExistence type="predicted"/>
<protein>
    <submittedName>
        <fullName evidence="4">Uncharacterized protein</fullName>
    </submittedName>
</protein>
<dbReference type="GO" id="GO:0005829">
    <property type="term" value="C:cytosol"/>
    <property type="evidence" value="ECO:0007669"/>
    <property type="project" value="TreeGrafter"/>
</dbReference>
<dbReference type="AlphaFoldDB" id="A0A2U1NSR6"/>
<dbReference type="PANTHER" id="PTHR34053:SF10">
    <property type="entry name" value="DEVELOPMENTAL REGULATOR, ULTRAPETALA"/>
    <property type="match status" value="1"/>
</dbReference>